<sequence length="169" mass="19286">MEHLKPPEALILSAATNKAEAWRRWKMSWDLYKVASGLDQKDEKIQVATLLHVLGKECVEIFSNFVWDSEDDRDKIEADEGKFKAHCAPLTSRHFNHGETVDEFCSALKTLAKISDLGHKEESWITSMLVLGLKDPFSKERLMEREQSLEKTLQAARIAEEGSKVEKVD</sequence>
<feature type="non-terminal residue" evidence="1">
    <location>
        <position position="169"/>
    </location>
</feature>
<reference evidence="1 2" key="1">
    <citation type="submission" date="2022-05" db="EMBL/GenBank/DDBJ databases">
        <authorList>
            <consortium name="Genoscope - CEA"/>
            <person name="William W."/>
        </authorList>
    </citation>
    <scope>NUCLEOTIDE SEQUENCE [LARGE SCALE GENOMIC DNA]</scope>
</reference>
<organism evidence="1 2">
    <name type="scientific">Porites evermanni</name>
    <dbReference type="NCBI Taxonomy" id="104178"/>
    <lineage>
        <taxon>Eukaryota</taxon>
        <taxon>Metazoa</taxon>
        <taxon>Cnidaria</taxon>
        <taxon>Anthozoa</taxon>
        <taxon>Hexacorallia</taxon>
        <taxon>Scleractinia</taxon>
        <taxon>Fungiina</taxon>
        <taxon>Poritidae</taxon>
        <taxon>Porites</taxon>
    </lineage>
</organism>
<proteinExistence type="predicted"/>
<name>A0ABN8RJS2_9CNID</name>
<comment type="caution">
    <text evidence="1">The sequence shown here is derived from an EMBL/GenBank/DDBJ whole genome shotgun (WGS) entry which is preliminary data.</text>
</comment>
<keyword evidence="2" id="KW-1185">Reference proteome</keyword>
<accession>A0ABN8RJS2</accession>
<evidence type="ECO:0000313" key="2">
    <source>
        <dbReference type="Proteomes" id="UP001159427"/>
    </source>
</evidence>
<dbReference type="EMBL" id="CALNXI010001877">
    <property type="protein sequence ID" value="CAH3178829.1"/>
    <property type="molecule type" value="Genomic_DNA"/>
</dbReference>
<dbReference type="Proteomes" id="UP001159427">
    <property type="component" value="Unassembled WGS sequence"/>
</dbReference>
<evidence type="ECO:0000313" key="1">
    <source>
        <dbReference type="EMBL" id="CAH3178829.1"/>
    </source>
</evidence>
<gene>
    <name evidence="1" type="ORF">PEVE_00011992</name>
</gene>
<dbReference type="PANTHER" id="PTHR33198">
    <property type="entry name" value="ANK_REP_REGION DOMAIN-CONTAINING PROTEIN-RELATED"/>
    <property type="match status" value="1"/>
</dbReference>
<protein>
    <submittedName>
        <fullName evidence="1">Uncharacterized protein</fullName>
    </submittedName>
</protein>